<dbReference type="Proteomes" id="UP000324705">
    <property type="component" value="Chromosome 7A"/>
</dbReference>
<feature type="region of interest" description="Disordered" evidence="5">
    <location>
        <begin position="612"/>
        <end position="641"/>
    </location>
</feature>
<dbReference type="FunFam" id="3.30.40.10:FF:000312">
    <property type="entry name" value="Zinc finger, FYVE-type, endofin"/>
    <property type="match status" value="1"/>
</dbReference>
<feature type="compositionally biased region" description="Low complexity" evidence="5">
    <location>
        <begin position="32"/>
        <end position="41"/>
    </location>
</feature>
<name>A0A9R0ZP94_TRITD</name>
<evidence type="ECO:0000259" key="6">
    <source>
        <dbReference type="PROSITE" id="PS50178"/>
    </source>
</evidence>
<feature type="compositionally biased region" description="Basic and acidic residues" evidence="5">
    <location>
        <begin position="632"/>
        <end position="641"/>
    </location>
</feature>
<dbReference type="PANTHER" id="PTHR46977">
    <property type="entry name" value="PROTEIN FREE1"/>
    <property type="match status" value="1"/>
</dbReference>
<evidence type="ECO:0000256" key="5">
    <source>
        <dbReference type="SAM" id="MobiDB-lite"/>
    </source>
</evidence>
<dbReference type="Pfam" id="PF01363">
    <property type="entry name" value="FYVE"/>
    <property type="match status" value="1"/>
</dbReference>
<feature type="domain" description="FYVE-type" evidence="6">
    <location>
        <begin position="261"/>
        <end position="321"/>
    </location>
</feature>
<proteinExistence type="predicted"/>
<protein>
    <recommendedName>
        <fullName evidence="6">FYVE-type domain-containing protein</fullName>
    </recommendedName>
</protein>
<dbReference type="InterPro" id="IPR013083">
    <property type="entry name" value="Znf_RING/FYVE/PHD"/>
</dbReference>
<organism evidence="7 8">
    <name type="scientific">Triticum turgidum subsp. durum</name>
    <name type="common">Durum wheat</name>
    <name type="synonym">Triticum durum</name>
    <dbReference type="NCBI Taxonomy" id="4567"/>
    <lineage>
        <taxon>Eukaryota</taxon>
        <taxon>Viridiplantae</taxon>
        <taxon>Streptophyta</taxon>
        <taxon>Embryophyta</taxon>
        <taxon>Tracheophyta</taxon>
        <taxon>Spermatophyta</taxon>
        <taxon>Magnoliopsida</taxon>
        <taxon>Liliopsida</taxon>
        <taxon>Poales</taxon>
        <taxon>Poaceae</taxon>
        <taxon>BOP clade</taxon>
        <taxon>Pooideae</taxon>
        <taxon>Triticodae</taxon>
        <taxon>Triticeae</taxon>
        <taxon>Triticinae</taxon>
        <taxon>Triticum</taxon>
    </lineage>
</organism>
<dbReference type="SUPFAM" id="SSF57903">
    <property type="entry name" value="FYVE/PHD zinc finger"/>
    <property type="match status" value="1"/>
</dbReference>
<feature type="compositionally biased region" description="Basic and acidic residues" evidence="5">
    <location>
        <begin position="613"/>
        <end position="626"/>
    </location>
</feature>
<dbReference type="GO" id="GO:0008270">
    <property type="term" value="F:zinc ion binding"/>
    <property type="evidence" value="ECO:0007669"/>
    <property type="project" value="UniProtKB-KW"/>
</dbReference>
<dbReference type="InterPro" id="IPR017455">
    <property type="entry name" value="Znf_FYVE-rel"/>
</dbReference>
<evidence type="ECO:0000256" key="2">
    <source>
        <dbReference type="ARBA" id="ARBA00022771"/>
    </source>
</evidence>
<dbReference type="EMBL" id="LT934123">
    <property type="protein sequence ID" value="VAI81589.1"/>
    <property type="molecule type" value="Genomic_DNA"/>
</dbReference>
<feature type="compositionally biased region" description="Low complexity" evidence="5">
    <location>
        <begin position="355"/>
        <end position="368"/>
    </location>
</feature>
<dbReference type="AlphaFoldDB" id="A0A9R0ZP94"/>
<sequence>MIFLGPEDTKRTWSPSQKSHEAATRQDQLYPSAAAAGGWSDDGAYAYRGGDAPEPYGARGTAPRQGSGNAALFDDYGRSIGPGKDRGGGGGGGAASAKVVRAVPKAETSEDVRGGVQKFRVKLLPEGAGSPMDVLCQVGLDGIRMLDPNTSRTLRIYPLETVTRWDVLDSSVFAFWSKSSVDLEARRIRLKSSSYTTNTILDTVTAASVQFKEMASSVSRSKAAVDPASPSEQQNEKRRNFLDWRNLVKPVTEEKDHWVPDEAVNKCTACAGDFSAFNRRHHCRNCGDIFCDKCTQGRTPLTSDADSQPVRVCDRCMAEVSRRLSSAKEAANRPVVHSHEDLAKKLQEAMDINKKSSSGSRSSEGSSGKRMREVACPICTVHLQTDILKRLQRQAFYDIMQLRDRQEKVEKVLTLFKSHKIGPFAEESTQVKGLVNFAGALALNSKEGTELDNSEANSGISSQFAFRTSVRKKDSLLAELATDSRYFYQENDLMGSPLVLSKVMYLAIVGDDISVAAVPVGARCDDFSTDPSIQEGQWVPNFHSSLRPPLLLKRHRRAAGLILKSQNFAASLAELISTAAKSNGLKGRGLGRGEEVEPEAAEMGRHAVGYAGERPRLGSEPAERLRGGARADSARRVSEHTSRPECHPAAWCHVQPGWEAMRPSGRVPVKLVLVSDFGVIPLEDVEKSW</sequence>
<feature type="region of interest" description="Disordered" evidence="5">
    <location>
        <begin position="1"/>
        <end position="41"/>
    </location>
</feature>
<keyword evidence="8" id="KW-1185">Reference proteome</keyword>
<reference evidence="7 8" key="1">
    <citation type="submission" date="2017-09" db="EMBL/GenBank/DDBJ databases">
        <authorList>
            <consortium name="International Durum Wheat Genome Sequencing Consortium (IDWGSC)"/>
            <person name="Milanesi L."/>
        </authorList>
    </citation>
    <scope>NUCLEOTIDE SEQUENCE [LARGE SCALE GENOMIC DNA]</scope>
    <source>
        <strain evidence="8">cv. Svevo</strain>
    </source>
</reference>
<keyword evidence="3" id="KW-0862">Zinc</keyword>
<dbReference type="CDD" id="cd00934">
    <property type="entry name" value="PTB"/>
    <property type="match status" value="1"/>
</dbReference>
<dbReference type="SMART" id="SM00064">
    <property type="entry name" value="FYVE"/>
    <property type="match status" value="1"/>
</dbReference>
<dbReference type="PROSITE" id="PS50178">
    <property type="entry name" value="ZF_FYVE"/>
    <property type="match status" value="1"/>
</dbReference>
<dbReference type="InterPro" id="IPR011011">
    <property type="entry name" value="Znf_FYVE_PHD"/>
</dbReference>
<evidence type="ECO:0000256" key="4">
    <source>
        <dbReference type="PROSITE-ProRule" id="PRU00091"/>
    </source>
</evidence>
<gene>
    <name evidence="7" type="ORF">TRITD_7Av1G274130</name>
</gene>
<feature type="region of interest" description="Disordered" evidence="5">
    <location>
        <begin position="220"/>
        <end position="239"/>
    </location>
</feature>
<evidence type="ECO:0000256" key="1">
    <source>
        <dbReference type="ARBA" id="ARBA00022723"/>
    </source>
</evidence>
<dbReference type="GO" id="GO:0043130">
    <property type="term" value="F:ubiquitin binding"/>
    <property type="evidence" value="ECO:0007669"/>
    <property type="project" value="InterPro"/>
</dbReference>
<dbReference type="GO" id="GO:0070676">
    <property type="term" value="P:intralumenal vesicle formation"/>
    <property type="evidence" value="ECO:0007669"/>
    <property type="project" value="TreeGrafter"/>
</dbReference>
<dbReference type="GO" id="GO:0031902">
    <property type="term" value="C:late endosome membrane"/>
    <property type="evidence" value="ECO:0007669"/>
    <property type="project" value="TreeGrafter"/>
</dbReference>
<dbReference type="Gene3D" id="3.30.40.10">
    <property type="entry name" value="Zinc/RING finger domain, C3HC4 (zinc finger)"/>
    <property type="match status" value="1"/>
</dbReference>
<dbReference type="InterPro" id="IPR045893">
    <property type="entry name" value="FREE1"/>
</dbReference>
<keyword evidence="2 4" id="KW-0863">Zinc-finger</keyword>
<dbReference type="PANTHER" id="PTHR46977:SF1">
    <property type="entry name" value="PROTEIN FREE1"/>
    <property type="match status" value="1"/>
</dbReference>
<evidence type="ECO:0000313" key="8">
    <source>
        <dbReference type="Proteomes" id="UP000324705"/>
    </source>
</evidence>
<dbReference type="GO" id="GO:0000813">
    <property type="term" value="C:ESCRT I complex"/>
    <property type="evidence" value="ECO:0007669"/>
    <property type="project" value="TreeGrafter"/>
</dbReference>
<accession>A0A9R0ZP94</accession>
<dbReference type="GO" id="GO:0036258">
    <property type="term" value="P:multivesicular body assembly"/>
    <property type="evidence" value="ECO:0007669"/>
    <property type="project" value="InterPro"/>
</dbReference>
<evidence type="ECO:0000256" key="3">
    <source>
        <dbReference type="ARBA" id="ARBA00022833"/>
    </source>
</evidence>
<dbReference type="SUPFAM" id="SSF50729">
    <property type="entry name" value="PH domain-like"/>
    <property type="match status" value="1"/>
</dbReference>
<dbReference type="InterPro" id="IPR000306">
    <property type="entry name" value="Znf_FYVE"/>
</dbReference>
<dbReference type="Gramene" id="TRITD7Av1G274130.1">
    <property type="protein sequence ID" value="TRITD7Av1G274130.1"/>
    <property type="gene ID" value="TRITD7Av1G274130"/>
</dbReference>
<evidence type="ECO:0000313" key="7">
    <source>
        <dbReference type="EMBL" id="VAI81589.1"/>
    </source>
</evidence>
<feature type="region of interest" description="Disordered" evidence="5">
    <location>
        <begin position="55"/>
        <end position="95"/>
    </location>
</feature>
<keyword evidence="1" id="KW-0479">Metal-binding</keyword>
<feature type="region of interest" description="Disordered" evidence="5">
    <location>
        <begin position="349"/>
        <end position="369"/>
    </location>
</feature>